<comment type="PTM">
    <text evidence="1">Topaquinone (TPQ) is generated by copper-dependent autoxidation of a specific tyrosyl residue.</text>
</comment>
<gene>
    <name evidence="3" type="ORF">CB5_LOCUS3309</name>
</gene>
<proteinExistence type="inferred from homology"/>
<dbReference type="Gene3D" id="2.70.98.20">
    <property type="entry name" value="Copper amine oxidase, catalytic domain"/>
    <property type="match status" value="1"/>
</dbReference>
<dbReference type="GO" id="GO:0009308">
    <property type="term" value="P:amine metabolic process"/>
    <property type="evidence" value="ECO:0007669"/>
    <property type="project" value="UniProtKB-UniRule"/>
</dbReference>
<dbReference type="GO" id="GO:0048038">
    <property type="term" value="F:quinone binding"/>
    <property type="evidence" value="ECO:0007669"/>
    <property type="project" value="InterPro"/>
</dbReference>
<comment type="similarity">
    <text evidence="1">Belongs to the copper/topaquinone oxidase family.</text>
</comment>
<dbReference type="PANTHER" id="PTHR10638:SF18">
    <property type="entry name" value="AMINE OXIDASE [COPPER-CONTAINING] ZETA, PEROXISOMAL"/>
    <property type="match status" value="1"/>
</dbReference>
<dbReference type="GO" id="GO:0008131">
    <property type="term" value="F:primary methylamine oxidase activity"/>
    <property type="evidence" value="ECO:0007669"/>
    <property type="project" value="InterPro"/>
</dbReference>
<feature type="domain" description="Copper amine oxidase catalytic" evidence="2">
    <location>
        <begin position="15"/>
        <end position="125"/>
    </location>
</feature>
<keyword evidence="1" id="KW-0479">Metal-binding</keyword>
<evidence type="ECO:0000259" key="2">
    <source>
        <dbReference type="Pfam" id="PF01179"/>
    </source>
</evidence>
<dbReference type="InterPro" id="IPR000269">
    <property type="entry name" value="Cu_amine_oxidase"/>
</dbReference>
<dbReference type="Pfam" id="PF01179">
    <property type="entry name" value="Cu_amine_oxid"/>
    <property type="match status" value="1"/>
</dbReference>
<protein>
    <recommendedName>
        <fullName evidence="1">Amine oxidase</fullName>
        <ecNumber evidence="1">1.4.3.-</ecNumber>
    </recommendedName>
</protein>
<name>A0A6V7NNI2_ANACO</name>
<dbReference type="GO" id="GO:0005507">
    <property type="term" value="F:copper ion binding"/>
    <property type="evidence" value="ECO:0007669"/>
    <property type="project" value="InterPro"/>
</dbReference>
<comment type="cofactor">
    <cofactor evidence="1">
        <name>Cu cation</name>
        <dbReference type="ChEBI" id="CHEBI:23378"/>
    </cofactor>
    <text evidence="1">Contains 1 topaquinone per subunit.</text>
</comment>
<keyword evidence="1" id="KW-0560">Oxidoreductase</keyword>
<reference evidence="3" key="1">
    <citation type="submission" date="2020-07" db="EMBL/GenBank/DDBJ databases">
        <authorList>
            <person name="Lin J."/>
        </authorList>
    </citation>
    <scope>NUCLEOTIDE SEQUENCE</scope>
</reference>
<dbReference type="EMBL" id="LR862140">
    <property type="protein sequence ID" value="CAD1820098.1"/>
    <property type="molecule type" value="Genomic_DNA"/>
</dbReference>
<dbReference type="AlphaFoldDB" id="A0A6V7NNI2"/>
<evidence type="ECO:0000256" key="1">
    <source>
        <dbReference type="RuleBase" id="RU000672"/>
    </source>
</evidence>
<dbReference type="InterPro" id="IPR015798">
    <property type="entry name" value="Cu_amine_oxidase_C"/>
</dbReference>
<dbReference type="PANTHER" id="PTHR10638">
    <property type="entry name" value="COPPER AMINE OXIDASE"/>
    <property type="match status" value="1"/>
</dbReference>
<keyword evidence="1" id="KW-0801">TPQ</keyword>
<dbReference type="SUPFAM" id="SSF49998">
    <property type="entry name" value="Amine oxidase catalytic domain"/>
    <property type="match status" value="1"/>
</dbReference>
<organism evidence="3">
    <name type="scientific">Ananas comosus var. bracteatus</name>
    <name type="common">red pineapple</name>
    <dbReference type="NCBI Taxonomy" id="296719"/>
    <lineage>
        <taxon>Eukaryota</taxon>
        <taxon>Viridiplantae</taxon>
        <taxon>Streptophyta</taxon>
        <taxon>Embryophyta</taxon>
        <taxon>Tracheophyta</taxon>
        <taxon>Spermatophyta</taxon>
        <taxon>Magnoliopsida</taxon>
        <taxon>Liliopsida</taxon>
        <taxon>Poales</taxon>
        <taxon>Bromeliaceae</taxon>
        <taxon>Bromelioideae</taxon>
        <taxon>Ananas</taxon>
    </lineage>
</organism>
<evidence type="ECO:0000313" key="3">
    <source>
        <dbReference type="EMBL" id="CAD1820098.1"/>
    </source>
</evidence>
<accession>A0A6V7NNI2</accession>
<sequence length="174" mass="19957">MRDCNPSSARKEHENCKSYWSAYRLQAHAWFNCLPLARPEAKFLRRAAFLKHNLWVTPYKRDEMFPGGEFPNQNPRINEGLATWVKKNRSLEETDIVLWYIFGVTHIPRLEDWPVMPAERIGLCLCISITSSVNIPHGFFNCSPAVDVPPNTSDVEIKESGSTKLIQNTLLAKL</sequence>
<keyword evidence="1" id="KW-0186">Copper</keyword>
<dbReference type="InterPro" id="IPR036460">
    <property type="entry name" value="Cu_amine_oxidase_C_sf"/>
</dbReference>
<dbReference type="EC" id="1.4.3.-" evidence="1"/>